<evidence type="ECO:0000313" key="2">
    <source>
        <dbReference type="Proteomes" id="UP001596978"/>
    </source>
</evidence>
<dbReference type="Proteomes" id="UP001596978">
    <property type="component" value="Unassembled WGS sequence"/>
</dbReference>
<accession>A0ABW3CXX8</accession>
<sequence length="76" mass="8920">MKQPINLKLLGVKGDRFLLQYPNLSVPIEVSKELLLKLKHSKDYRIVDSHFTHLKQRDDQRHLAMSVMKTKEASTY</sequence>
<keyword evidence="2" id="KW-1185">Reference proteome</keyword>
<dbReference type="EMBL" id="JBHTJH010000010">
    <property type="protein sequence ID" value="MFD0862649.1"/>
    <property type="molecule type" value="Genomic_DNA"/>
</dbReference>
<comment type="caution">
    <text evidence="1">The sequence shown here is derived from an EMBL/GenBank/DDBJ whole genome shotgun (WGS) entry which is preliminary data.</text>
</comment>
<organism evidence="1 2">
    <name type="scientific">Sungkyunkwania multivorans</name>
    <dbReference type="NCBI Taxonomy" id="1173618"/>
    <lineage>
        <taxon>Bacteria</taxon>
        <taxon>Pseudomonadati</taxon>
        <taxon>Bacteroidota</taxon>
        <taxon>Flavobacteriia</taxon>
        <taxon>Flavobacteriales</taxon>
        <taxon>Flavobacteriaceae</taxon>
        <taxon>Sungkyunkwania</taxon>
    </lineage>
</organism>
<name>A0ABW3CXX8_9FLAO</name>
<protein>
    <submittedName>
        <fullName evidence="1">Uncharacterized protein</fullName>
    </submittedName>
</protein>
<evidence type="ECO:0000313" key="1">
    <source>
        <dbReference type="EMBL" id="MFD0862649.1"/>
    </source>
</evidence>
<gene>
    <name evidence="1" type="ORF">ACFQ1M_10580</name>
</gene>
<dbReference type="RefSeq" id="WP_386407973.1">
    <property type="nucleotide sequence ID" value="NZ_JBHTJH010000010.1"/>
</dbReference>
<proteinExistence type="predicted"/>
<reference evidence="2" key="1">
    <citation type="journal article" date="2019" name="Int. J. Syst. Evol. Microbiol.">
        <title>The Global Catalogue of Microorganisms (GCM) 10K type strain sequencing project: providing services to taxonomists for standard genome sequencing and annotation.</title>
        <authorList>
            <consortium name="The Broad Institute Genomics Platform"/>
            <consortium name="The Broad Institute Genome Sequencing Center for Infectious Disease"/>
            <person name="Wu L."/>
            <person name="Ma J."/>
        </authorList>
    </citation>
    <scope>NUCLEOTIDE SEQUENCE [LARGE SCALE GENOMIC DNA]</scope>
    <source>
        <strain evidence="2">CCUG 62952</strain>
    </source>
</reference>